<evidence type="ECO:0000256" key="4">
    <source>
        <dbReference type="ARBA" id="ARBA00022725"/>
    </source>
</evidence>
<keyword evidence="4 11" id="KW-0552">Olfaction</keyword>
<dbReference type="InterPro" id="IPR000276">
    <property type="entry name" value="GPCR_Rhodpsn"/>
</dbReference>
<dbReference type="Proteomes" id="UP001652642">
    <property type="component" value="Chromosome 6"/>
</dbReference>
<keyword evidence="5 11" id="KW-1133">Transmembrane helix</keyword>
<feature type="transmembrane region" description="Helical" evidence="11">
    <location>
        <begin position="235"/>
        <end position="259"/>
    </location>
</feature>
<feature type="transmembrane region" description="Helical" evidence="11">
    <location>
        <begin position="195"/>
        <end position="214"/>
    </location>
</feature>
<dbReference type="PROSITE" id="PS00237">
    <property type="entry name" value="G_PROTEIN_RECEP_F1_1"/>
    <property type="match status" value="1"/>
</dbReference>
<organism evidence="13 14">
    <name type="scientific">Pogona vitticeps</name>
    <name type="common">central bearded dragon</name>
    <dbReference type="NCBI Taxonomy" id="103695"/>
    <lineage>
        <taxon>Eukaryota</taxon>
        <taxon>Metazoa</taxon>
        <taxon>Chordata</taxon>
        <taxon>Craniata</taxon>
        <taxon>Vertebrata</taxon>
        <taxon>Euteleostomi</taxon>
        <taxon>Lepidosauria</taxon>
        <taxon>Squamata</taxon>
        <taxon>Bifurcata</taxon>
        <taxon>Unidentata</taxon>
        <taxon>Episquamata</taxon>
        <taxon>Toxicofera</taxon>
        <taxon>Iguania</taxon>
        <taxon>Acrodonta</taxon>
        <taxon>Agamidae</taxon>
        <taxon>Amphibolurinae</taxon>
        <taxon>Pogona</taxon>
    </lineage>
</organism>
<keyword evidence="7 11" id="KW-0472">Membrane</keyword>
<reference evidence="14" key="1">
    <citation type="submission" date="2025-08" db="UniProtKB">
        <authorList>
            <consortium name="RefSeq"/>
        </authorList>
    </citation>
    <scope>IDENTIFICATION</scope>
</reference>
<keyword evidence="2 11" id="KW-1003">Cell membrane</keyword>
<dbReference type="CDD" id="cd15912">
    <property type="entry name" value="7tmA_OR6C-like"/>
    <property type="match status" value="1"/>
</dbReference>
<dbReference type="RefSeq" id="XP_072859819.1">
    <property type="nucleotide sequence ID" value="XM_073003718.1"/>
</dbReference>
<evidence type="ECO:0000256" key="2">
    <source>
        <dbReference type="ARBA" id="ARBA00022475"/>
    </source>
</evidence>
<evidence type="ECO:0000256" key="7">
    <source>
        <dbReference type="ARBA" id="ARBA00023136"/>
    </source>
</evidence>
<name>A0ABM5GQ86_9SAUR</name>
<protein>
    <recommendedName>
        <fullName evidence="11">Olfactory receptor</fullName>
    </recommendedName>
</protein>
<dbReference type="PANTHER" id="PTHR26454">
    <property type="entry name" value="OLFACTORY RECEPTOR"/>
    <property type="match status" value="1"/>
</dbReference>
<dbReference type="PRINTS" id="PR00237">
    <property type="entry name" value="GPCRRHODOPSN"/>
</dbReference>
<dbReference type="Gene3D" id="1.20.1070.10">
    <property type="entry name" value="Rhodopsin 7-helix transmembrane proteins"/>
    <property type="match status" value="1"/>
</dbReference>
<feature type="transmembrane region" description="Helical" evidence="11">
    <location>
        <begin position="136"/>
        <end position="156"/>
    </location>
</feature>
<dbReference type="PROSITE" id="PS50262">
    <property type="entry name" value="G_PROTEIN_RECEP_F1_2"/>
    <property type="match status" value="1"/>
</dbReference>
<evidence type="ECO:0000313" key="13">
    <source>
        <dbReference type="Proteomes" id="UP001652642"/>
    </source>
</evidence>
<keyword evidence="8 10" id="KW-0675">Receptor</keyword>
<feature type="transmembrane region" description="Helical" evidence="11">
    <location>
        <begin position="90"/>
        <end position="115"/>
    </location>
</feature>
<keyword evidence="3 10" id="KW-0812">Transmembrane</keyword>
<dbReference type="InterPro" id="IPR047132">
    <property type="entry name" value="Olfact_rcpt_6C-like"/>
</dbReference>
<evidence type="ECO:0000256" key="11">
    <source>
        <dbReference type="RuleBase" id="RU363047"/>
    </source>
</evidence>
<gene>
    <name evidence="14" type="primary">LOC140708315</name>
</gene>
<feature type="domain" description="G-protein coupled receptors family 1 profile" evidence="12">
    <location>
        <begin position="39"/>
        <end position="288"/>
    </location>
</feature>
<dbReference type="SUPFAM" id="SSF81321">
    <property type="entry name" value="Family A G protein-coupled receptor-like"/>
    <property type="match status" value="1"/>
</dbReference>
<feature type="transmembrane region" description="Helical" evidence="11">
    <location>
        <begin position="271"/>
        <end position="290"/>
    </location>
</feature>
<dbReference type="GeneID" id="140708315"/>
<dbReference type="InterPro" id="IPR017452">
    <property type="entry name" value="GPCR_Rhodpsn_7TM"/>
</dbReference>
<dbReference type="Pfam" id="PF13853">
    <property type="entry name" value="7tm_4"/>
    <property type="match status" value="1"/>
</dbReference>
<evidence type="ECO:0000256" key="1">
    <source>
        <dbReference type="ARBA" id="ARBA00004651"/>
    </source>
</evidence>
<evidence type="ECO:0000256" key="9">
    <source>
        <dbReference type="ARBA" id="ARBA00023224"/>
    </source>
</evidence>
<comment type="similarity">
    <text evidence="10">Belongs to the G-protein coupled receptor 1 family.</text>
</comment>
<evidence type="ECO:0000256" key="10">
    <source>
        <dbReference type="RuleBase" id="RU000688"/>
    </source>
</evidence>
<keyword evidence="11" id="KW-0716">Sensory transduction</keyword>
<feature type="transmembrane region" description="Helical" evidence="11">
    <location>
        <begin position="61"/>
        <end position="84"/>
    </location>
</feature>
<keyword evidence="9 10" id="KW-0807">Transducer</keyword>
<sequence>MENNSRVSEFTLVGFTDNQQLEILLFIVLFIAYLSTVLGNTLIIVLTIVNQRLRSPMYFFLRHFAVLEIGFTSVMIPKALVNIAMGHKAISVYGCFVQIFVYFALGSTEFFLLAIMSIDRYVAICNPLHYSSTMTGWNCSLLVLCCWGGGTLLFMGPAVGLFQMPFCGPSTINHFFCDNGPLIRLACADTTLLEYTYFLTAMILLLGTLAIHVISYAKIISTILGIPSAKGRQKAFSTCAAHITVISITYGSCIVLYLRLNKPSEVDYSKVVAVFNTVVSPLLNPFIYCLRNEQFLEKHLQTMYHSLKDSMRVGRTTVRT</sequence>
<evidence type="ECO:0000256" key="6">
    <source>
        <dbReference type="ARBA" id="ARBA00023040"/>
    </source>
</evidence>
<dbReference type="PRINTS" id="PR00245">
    <property type="entry name" value="OLFACTORYR"/>
</dbReference>
<feature type="transmembrane region" description="Helical" evidence="11">
    <location>
        <begin position="23"/>
        <end position="49"/>
    </location>
</feature>
<keyword evidence="13" id="KW-1185">Reference proteome</keyword>
<evidence type="ECO:0000313" key="14">
    <source>
        <dbReference type="RefSeq" id="XP_072859819.1"/>
    </source>
</evidence>
<accession>A0ABM5GQ86</accession>
<proteinExistence type="inferred from homology"/>
<dbReference type="PANTHER" id="PTHR26454:SF18">
    <property type="entry name" value="OLFACTORY RECEPTOR 6C76"/>
    <property type="match status" value="1"/>
</dbReference>
<evidence type="ECO:0000256" key="5">
    <source>
        <dbReference type="ARBA" id="ARBA00022989"/>
    </source>
</evidence>
<dbReference type="InterPro" id="IPR000725">
    <property type="entry name" value="Olfact_rcpt"/>
</dbReference>
<evidence type="ECO:0000256" key="3">
    <source>
        <dbReference type="ARBA" id="ARBA00022692"/>
    </source>
</evidence>
<comment type="subcellular location">
    <subcellularLocation>
        <location evidence="1 11">Cell membrane</location>
        <topology evidence="1 11">Multi-pass membrane protein</topology>
    </subcellularLocation>
</comment>
<evidence type="ECO:0000256" key="8">
    <source>
        <dbReference type="ARBA" id="ARBA00023170"/>
    </source>
</evidence>
<evidence type="ECO:0000259" key="12">
    <source>
        <dbReference type="PROSITE" id="PS50262"/>
    </source>
</evidence>
<keyword evidence="6 10" id="KW-0297">G-protein coupled receptor</keyword>